<accession>A0A7S9E0M6</accession>
<organism evidence="7 8">
    <name type="scientific">Salinimonas marina</name>
    <dbReference type="NCBI Taxonomy" id="2785918"/>
    <lineage>
        <taxon>Bacteria</taxon>
        <taxon>Pseudomonadati</taxon>
        <taxon>Pseudomonadota</taxon>
        <taxon>Gammaproteobacteria</taxon>
        <taxon>Alteromonadales</taxon>
        <taxon>Alteromonadaceae</taxon>
        <taxon>Alteromonas/Salinimonas group</taxon>
        <taxon>Salinimonas</taxon>
    </lineage>
</organism>
<keyword evidence="5 6" id="KW-0472">Membrane</keyword>
<keyword evidence="6" id="KW-1003">Cell membrane</keyword>
<feature type="transmembrane region" description="Helical" evidence="6">
    <location>
        <begin position="248"/>
        <end position="267"/>
    </location>
</feature>
<proteinExistence type="inferred from homology"/>
<evidence type="ECO:0000256" key="3">
    <source>
        <dbReference type="ARBA" id="ARBA00022692"/>
    </source>
</evidence>
<feature type="transmembrane region" description="Helical" evidence="6">
    <location>
        <begin position="189"/>
        <end position="214"/>
    </location>
</feature>
<dbReference type="KEGG" id="smaa:IT774_05625"/>
<dbReference type="RefSeq" id="WP_195812214.1">
    <property type="nucleotide sequence ID" value="NZ_CP064795.1"/>
</dbReference>
<feature type="transmembrane region" description="Helical" evidence="6">
    <location>
        <begin position="107"/>
        <end position="128"/>
    </location>
</feature>
<feature type="transmembrane region" description="Helical" evidence="6">
    <location>
        <begin position="71"/>
        <end position="95"/>
    </location>
</feature>
<feature type="transmembrane region" description="Helical" evidence="6">
    <location>
        <begin position="221"/>
        <end position="242"/>
    </location>
</feature>
<dbReference type="EMBL" id="CP064795">
    <property type="protein sequence ID" value="QPG07143.1"/>
    <property type="molecule type" value="Genomic_DNA"/>
</dbReference>
<sequence>MLAVVKRNVWWAGLGALWLMVLFLQPAVEALIAQYGAFAALGVVGAVFANATGAGGGVVFVPFFHHLGLNAVQIVATSFAIQCFGMTAGAITWGQYYRRCHQHDAQWQPLALSLMLCIPGAVGGLLLAQWGAHLPAFSWLNQHLTQLHIGFGIFSIVLAIAILASVPLLGRTQFRTALHNVDILMLPLIAFTGGIITAWLSVGVGELLAVYLIIRRFNITMAIATAVILSAICVWAAMAFHWLQTHAVVWQIVMFAGFGAAIGGRLAKQVVLAFNARHLKIFFGLWVLLMGVSGLPLF</sequence>
<dbReference type="AlphaFoldDB" id="A0A7S9E0M6"/>
<evidence type="ECO:0000256" key="1">
    <source>
        <dbReference type="ARBA" id="ARBA00004141"/>
    </source>
</evidence>
<evidence type="ECO:0000256" key="6">
    <source>
        <dbReference type="RuleBase" id="RU363041"/>
    </source>
</evidence>
<evidence type="ECO:0000256" key="2">
    <source>
        <dbReference type="ARBA" id="ARBA00009142"/>
    </source>
</evidence>
<dbReference type="InterPro" id="IPR051598">
    <property type="entry name" value="TSUP/Inactive_protease-like"/>
</dbReference>
<reference evidence="7 8" key="1">
    <citation type="submission" date="2020-11" db="EMBL/GenBank/DDBJ databases">
        <title>Complete genome sequence for Salinimonas sp. strain G2-b.</title>
        <authorList>
            <person name="Park S.-J."/>
        </authorList>
    </citation>
    <scope>NUCLEOTIDE SEQUENCE [LARGE SCALE GENOMIC DNA]</scope>
    <source>
        <strain evidence="7 8">G2-b</strain>
    </source>
</reference>
<dbReference type="Proteomes" id="UP000595095">
    <property type="component" value="Chromosome"/>
</dbReference>
<comment type="similarity">
    <text evidence="2 6">Belongs to the 4-toluene sulfonate uptake permease (TSUP) (TC 2.A.102) family.</text>
</comment>
<evidence type="ECO:0000313" key="8">
    <source>
        <dbReference type="Proteomes" id="UP000595095"/>
    </source>
</evidence>
<evidence type="ECO:0000313" key="7">
    <source>
        <dbReference type="EMBL" id="QPG07143.1"/>
    </source>
</evidence>
<feature type="transmembrane region" description="Helical" evidence="6">
    <location>
        <begin position="40"/>
        <end position="64"/>
    </location>
</feature>
<keyword evidence="3 6" id="KW-0812">Transmembrane</keyword>
<name>A0A7S9E0M6_9ALTE</name>
<feature type="transmembrane region" description="Helical" evidence="6">
    <location>
        <begin position="279"/>
        <end position="297"/>
    </location>
</feature>
<evidence type="ECO:0000256" key="5">
    <source>
        <dbReference type="ARBA" id="ARBA00023136"/>
    </source>
</evidence>
<dbReference type="GO" id="GO:0005886">
    <property type="term" value="C:plasma membrane"/>
    <property type="evidence" value="ECO:0007669"/>
    <property type="project" value="UniProtKB-SubCell"/>
</dbReference>
<dbReference type="Pfam" id="PF01925">
    <property type="entry name" value="TauE"/>
    <property type="match status" value="1"/>
</dbReference>
<gene>
    <name evidence="7" type="ORF">IT774_05625</name>
</gene>
<dbReference type="PANTHER" id="PTHR43701">
    <property type="entry name" value="MEMBRANE TRANSPORTER PROTEIN MJ0441-RELATED"/>
    <property type="match status" value="1"/>
</dbReference>
<protein>
    <recommendedName>
        <fullName evidence="6">Probable membrane transporter protein</fullName>
    </recommendedName>
</protein>
<keyword evidence="4 6" id="KW-1133">Transmembrane helix</keyword>
<keyword evidence="8" id="KW-1185">Reference proteome</keyword>
<comment type="subcellular location">
    <subcellularLocation>
        <location evidence="6">Cell membrane</location>
        <topology evidence="6">Multi-pass membrane protein</topology>
    </subcellularLocation>
    <subcellularLocation>
        <location evidence="1">Membrane</location>
        <topology evidence="1">Multi-pass membrane protein</topology>
    </subcellularLocation>
</comment>
<dbReference type="InterPro" id="IPR002781">
    <property type="entry name" value="TM_pro_TauE-like"/>
</dbReference>
<dbReference type="PANTHER" id="PTHR43701:SF2">
    <property type="entry name" value="MEMBRANE TRANSPORTER PROTEIN YJNA-RELATED"/>
    <property type="match status" value="1"/>
</dbReference>
<evidence type="ECO:0000256" key="4">
    <source>
        <dbReference type="ARBA" id="ARBA00022989"/>
    </source>
</evidence>
<feature type="transmembrane region" description="Helical" evidence="6">
    <location>
        <begin position="149"/>
        <end position="169"/>
    </location>
</feature>